<gene>
    <name evidence="7" type="ORF">ATNIH1004_003895</name>
</gene>
<comment type="caution">
    <text evidence="7">The sequence shown here is derived from an EMBL/GenBank/DDBJ whole genome shotgun (WGS) entry which is preliminary data.</text>
</comment>
<dbReference type="PROSITE" id="PS00463">
    <property type="entry name" value="ZN2_CY6_FUNGAL_1"/>
    <property type="match status" value="1"/>
</dbReference>
<keyword evidence="3" id="KW-0238">DNA-binding</keyword>
<keyword evidence="5" id="KW-0539">Nucleus</keyword>
<dbReference type="GO" id="GO:0000976">
    <property type="term" value="F:transcription cis-regulatory region binding"/>
    <property type="evidence" value="ECO:0007669"/>
    <property type="project" value="TreeGrafter"/>
</dbReference>
<evidence type="ECO:0000256" key="4">
    <source>
        <dbReference type="ARBA" id="ARBA00023163"/>
    </source>
</evidence>
<name>A0A5M9MLY1_9EURO</name>
<dbReference type="SUPFAM" id="SSF57701">
    <property type="entry name" value="Zn2/Cys6 DNA-binding domain"/>
    <property type="match status" value="1"/>
</dbReference>
<dbReference type="Proteomes" id="UP000324241">
    <property type="component" value="Unassembled WGS sequence"/>
</dbReference>
<dbReference type="Pfam" id="PF00172">
    <property type="entry name" value="Zn_clus"/>
    <property type="match status" value="1"/>
</dbReference>
<dbReference type="SMART" id="SM00066">
    <property type="entry name" value="GAL4"/>
    <property type="match status" value="1"/>
</dbReference>
<dbReference type="CDD" id="cd00067">
    <property type="entry name" value="GAL4"/>
    <property type="match status" value="1"/>
</dbReference>
<dbReference type="GO" id="GO:0008270">
    <property type="term" value="F:zinc ion binding"/>
    <property type="evidence" value="ECO:0007669"/>
    <property type="project" value="InterPro"/>
</dbReference>
<dbReference type="GO" id="GO:0000981">
    <property type="term" value="F:DNA-binding transcription factor activity, RNA polymerase II-specific"/>
    <property type="evidence" value="ECO:0007669"/>
    <property type="project" value="InterPro"/>
</dbReference>
<dbReference type="GeneID" id="54326597"/>
<evidence type="ECO:0000256" key="1">
    <source>
        <dbReference type="ARBA" id="ARBA00004123"/>
    </source>
</evidence>
<comment type="subcellular location">
    <subcellularLocation>
        <location evidence="1">Nucleus</location>
    </subcellularLocation>
</comment>
<dbReference type="GO" id="GO:0005634">
    <property type="term" value="C:nucleus"/>
    <property type="evidence" value="ECO:0007669"/>
    <property type="project" value="UniProtKB-SubCell"/>
</dbReference>
<evidence type="ECO:0000256" key="2">
    <source>
        <dbReference type="ARBA" id="ARBA00023015"/>
    </source>
</evidence>
<dbReference type="PANTHER" id="PTHR37534">
    <property type="entry name" value="TRANSCRIPTIONAL ACTIVATOR PROTEIN UGA3"/>
    <property type="match status" value="1"/>
</dbReference>
<evidence type="ECO:0000256" key="3">
    <source>
        <dbReference type="ARBA" id="ARBA00023125"/>
    </source>
</evidence>
<dbReference type="AlphaFoldDB" id="A0A5M9MLY1"/>
<evidence type="ECO:0000259" key="6">
    <source>
        <dbReference type="PROSITE" id="PS50048"/>
    </source>
</evidence>
<dbReference type="PANTHER" id="PTHR37534:SF49">
    <property type="entry name" value="LYSINE BIOSYNTHESIS REGULATORY PROTEIN LYS14"/>
    <property type="match status" value="1"/>
</dbReference>
<sequence>MPSKQRINRKNRRRTGCHQCKDKHVRCTEEKPRCQRCDKLGLKCDRGLKLMYQEDALRRGISFGRQGIWSKTQRADPISLSFDVGSGFFAIPLDQYIGRWIFLNTTPTDFAGDRSFSEEDDCVDVHRRELLTNAMVCPGTQLTITSLGHPLAAYSKTEAYLLDYFIQGIGPHCALSPNDNPYISLVMPLCFEYPSLQNSLLAVSGNQLRLIGDTRFTKETLVYKSRAINGLHKAISQGIINDGVFATVLMLCFHDISDGCDSSWIIHLHAGLELIKYTSDNGYESSSLLKFFRMYFVAHDIMNRTVSQGKIPGRKCLDWAENDDLDE</sequence>
<dbReference type="Gene3D" id="4.10.240.10">
    <property type="entry name" value="Zn(2)-C6 fungal-type DNA-binding domain"/>
    <property type="match status" value="1"/>
</dbReference>
<dbReference type="EMBL" id="QUQM01000003">
    <property type="protein sequence ID" value="KAA8648012.1"/>
    <property type="molecule type" value="Genomic_DNA"/>
</dbReference>
<evidence type="ECO:0000313" key="7">
    <source>
        <dbReference type="EMBL" id="KAA8648012.1"/>
    </source>
</evidence>
<dbReference type="RefSeq" id="XP_033427373.1">
    <property type="nucleotide sequence ID" value="XM_033568567.1"/>
</dbReference>
<dbReference type="InterPro" id="IPR001138">
    <property type="entry name" value="Zn2Cys6_DnaBD"/>
</dbReference>
<keyword evidence="2" id="KW-0805">Transcription regulation</keyword>
<proteinExistence type="predicted"/>
<dbReference type="InterPro" id="IPR036864">
    <property type="entry name" value="Zn2-C6_fun-type_DNA-bd_sf"/>
</dbReference>
<dbReference type="PROSITE" id="PS50048">
    <property type="entry name" value="ZN2_CY6_FUNGAL_2"/>
    <property type="match status" value="1"/>
</dbReference>
<reference evidence="7 8" key="1">
    <citation type="submission" date="2019-08" db="EMBL/GenBank/DDBJ databases">
        <title>The genome sequence of a newly discovered highly antifungal drug resistant Aspergillus species, Aspergillus tanneri NIH 1004.</title>
        <authorList>
            <person name="Mounaud S."/>
            <person name="Singh I."/>
            <person name="Joardar V."/>
            <person name="Pakala S."/>
            <person name="Pakala S."/>
            <person name="Venepally P."/>
            <person name="Chung J.K."/>
            <person name="Losada L."/>
            <person name="Nierman W.C."/>
        </authorList>
    </citation>
    <scope>NUCLEOTIDE SEQUENCE [LARGE SCALE GENOMIC DNA]</scope>
    <source>
        <strain evidence="7 8">NIH1004</strain>
    </source>
</reference>
<evidence type="ECO:0000313" key="8">
    <source>
        <dbReference type="Proteomes" id="UP000324241"/>
    </source>
</evidence>
<evidence type="ECO:0000256" key="5">
    <source>
        <dbReference type="ARBA" id="ARBA00023242"/>
    </source>
</evidence>
<accession>A0A5M9MLY1</accession>
<dbReference type="InterPro" id="IPR021858">
    <property type="entry name" value="Fun_TF"/>
</dbReference>
<protein>
    <recommendedName>
        <fullName evidence="6">Zn(2)-C6 fungal-type domain-containing protein</fullName>
    </recommendedName>
</protein>
<dbReference type="OrthoDB" id="6730379at2759"/>
<dbReference type="GO" id="GO:0045944">
    <property type="term" value="P:positive regulation of transcription by RNA polymerase II"/>
    <property type="evidence" value="ECO:0007669"/>
    <property type="project" value="TreeGrafter"/>
</dbReference>
<organism evidence="7 8">
    <name type="scientific">Aspergillus tanneri</name>
    <dbReference type="NCBI Taxonomy" id="1220188"/>
    <lineage>
        <taxon>Eukaryota</taxon>
        <taxon>Fungi</taxon>
        <taxon>Dikarya</taxon>
        <taxon>Ascomycota</taxon>
        <taxon>Pezizomycotina</taxon>
        <taxon>Eurotiomycetes</taxon>
        <taxon>Eurotiomycetidae</taxon>
        <taxon>Eurotiales</taxon>
        <taxon>Aspergillaceae</taxon>
        <taxon>Aspergillus</taxon>
        <taxon>Aspergillus subgen. Circumdati</taxon>
    </lineage>
</organism>
<feature type="domain" description="Zn(2)-C6 fungal-type" evidence="6">
    <location>
        <begin position="16"/>
        <end position="44"/>
    </location>
</feature>
<keyword evidence="4" id="KW-0804">Transcription</keyword>
<dbReference type="Pfam" id="PF11951">
    <property type="entry name" value="Fungal_trans_2"/>
    <property type="match status" value="1"/>
</dbReference>